<keyword evidence="3" id="KW-0411">Iron-sulfur</keyword>
<evidence type="ECO:0000313" key="6">
    <source>
        <dbReference type="Proteomes" id="UP000256964"/>
    </source>
</evidence>
<dbReference type="Proteomes" id="UP000256964">
    <property type="component" value="Unassembled WGS sequence"/>
</dbReference>
<evidence type="ECO:0000313" key="5">
    <source>
        <dbReference type="EMBL" id="RDX50039.1"/>
    </source>
</evidence>
<dbReference type="GO" id="GO:0051539">
    <property type="term" value="F:4 iron, 4 sulfur cluster binding"/>
    <property type="evidence" value="ECO:0007669"/>
    <property type="project" value="UniProtKB-KW"/>
</dbReference>
<dbReference type="Pfam" id="PF02906">
    <property type="entry name" value="Fe_hyd_lg_C"/>
    <property type="match status" value="1"/>
</dbReference>
<accession>A0A371DBW5</accession>
<dbReference type="SUPFAM" id="SSF53920">
    <property type="entry name" value="Fe-only hydrogenase"/>
    <property type="match status" value="1"/>
</dbReference>
<name>A0A371DBW5_9APHY</name>
<gene>
    <name evidence="5" type="ORF">OH76DRAFT_477496</name>
</gene>
<evidence type="ECO:0000256" key="3">
    <source>
        <dbReference type="ARBA" id="ARBA00023014"/>
    </source>
</evidence>
<protein>
    <submittedName>
        <fullName evidence="5">Iron hydrogenase</fullName>
    </submittedName>
</protein>
<keyword evidence="2" id="KW-0479">Metal-binding</keyword>
<proteinExistence type="inferred from homology"/>
<evidence type="ECO:0000256" key="2">
    <source>
        <dbReference type="ARBA" id="ARBA00022485"/>
    </source>
</evidence>
<dbReference type="EMBL" id="KZ857401">
    <property type="protein sequence ID" value="RDX50039.1"/>
    <property type="molecule type" value="Genomic_DNA"/>
</dbReference>
<evidence type="ECO:0000259" key="4">
    <source>
        <dbReference type="Pfam" id="PF02906"/>
    </source>
</evidence>
<dbReference type="AlphaFoldDB" id="A0A371DBW5"/>
<keyword evidence="2" id="KW-0004">4Fe-4S</keyword>
<dbReference type="OrthoDB" id="10253113at2759"/>
<feature type="domain" description="Iron hydrogenase large subunit C-terminal" evidence="4">
    <location>
        <begin position="26"/>
        <end position="360"/>
    </location>
</feature>
<comment type="similarity">
    <text evidence="1">Belongs to the NARF family.</text>
</comment>
<keyword evidence="2" id="KW-0408">Iron</keyword>
<sequence>MQSHAEVLNFLENNPPPPSCHHRLPVISIAPQSLASLAASLSSSSSQPVSLSQVLRRVSVFCRDVLGFAHVYDTTFARHISLLEHAKEFAGRKSGNGKLPMLASACPGWVCYAEKTHGEMLPFISQTKSPQQVMGTLVKEWLGAKWGKTPDQIYHVTVMPCYDKKLEASRQDFYNEAYATRDVDCVITTGELQLLMQDKGWDLSIPVPDENVPRLPPLELAPPGDAADPDAFPELLMHPGTSSGSYLQSLISTIVSSAPDPGTLELTTKTVRSADYEEFTLTHRETGQVVFRGAKCYGFRNLQNVVRKVGRDAGVQVGRGAAGRLAGVRGKVVRKGAALEDKGYDYVEVMACPSGCVNGGGQLRPVQAEKQLADAEGFSRDWQESGVSLGAEESLPAAPISAKWGDREWTKKVEAAYWRTLPTPPPTPPADGKPSGSVSPFEYADEYAGRVLREMTKAAPVEGKIEWTTKLDDAAESRRQRLFRTQYRAVESEVVGLAVKW</sequence>
<dbReference type="InterPro" id="IPR004108">
    <property type="entry name" value="Fe_hydrogenase_lsu_C"/>
</dbReference>
<dbReference type="Gene3D" id="3.40.950.10">
    <property type="entry name" value="Fe-only Hydrogenase (Larger Subunit), Chain L, domain 3"/>
    <property type="match status" value="1"/>
</dbReference>
<organism evidence="5 6">
    <name type="scientific">Lentinus brumalis</name>
    <dbReference type="NCBI Taxonomy" id="2498619"/>
    <lineage>
        <taxon>Eukaryota</taxon>
        <taxon>Fungi</taxon>
        <taxon>Dikarya</taxon>
        <taxon>Basidiomycota</taxon>
        <taxon>Agaricomycotina</taxon>
        <taxon>Agaricomycetes</taxon>
        <taxon>Polyporales</taxon>
        <taxon>Polyporaceae</taxon>
        <taxon>Lentinus</taxon>
    </lineage>
</organism>
<dbReference type="STRING" id="139420.A0A371DBW5"/>
<reference evidence="5 6" key="1">
    <citation type="journal article" date="2018" name="Biotechnol. Biofuels">
        <title>Integrative visual omics of the white-rot fungus Polyporus brumalis exposes the biotechnological potential of its oxidative enzymes for delignifying raw plant biomass.</title>
        <authorList>
            <person name="Miyauchi S."/>
            <person name="Rancon A."/>
            <person name="Drula E."/>
            <person name="Hage H."/>
            <person name="Chaduli D."/>
            <person name="Favel A."/>
            <person name="Grisel S."/>
            <person name="Henrissat B."/>
            <person name="Herpoel-Gimbert I."/>
            <person name="Ruiz-Duenas F.J."/>
            <person name="Chevret D."/>
            <person name="Hainaut M."/>
            <person name="Lin J."/>
            <person name="Wang M."/>
            <person name="Pangilinan J."/>
            <person name="Lipzen A."/>
            <person name="Lesage-Meessen L."/>
            <person name="Navarro D."/>
            <person name="Riley R."/>
            <person name="Grigoriev I.V."/>
            <person name="Zhou S."/>
            <person name="Raouche S."/>
            <person name="Rosso M.N."/>
        </authorList>
    </citation>
    <scope>NUCLEOTIDE SEQUENCE [LARGE SCALE GENOMIC DNA]</scope>
    <source>
        <strain evidence="5 6">BRFM 1820</strain>
    </source>
</reference>
<dbReference type="InterPro" id="IPR009016">
    <property type="entry name" value="Fe_hydrogenase"/>
</dbReference>
<dbReference type="PANTHER" id="PTHR11615">
    <property type="entry name" value="NITRATE, FORMATE, IRON DEHYDROGENASE"/>
    <property type="match status" value="1"/>
</dbReference>
<keyword evidence="6" id="KW-1185">Reference proteome</keyword>
<evidence type="ECO:0000256" key="1">
    <source>
        <dbReference type="ARBA" id="ARBA00006596"/>
    </source>
</evidence>
<dbReference type="InterPro" id="IPR050340">
    <property type="entry name" value="Cytosolic_Fe-S_CAF"/>
</dbReference>